<comment type="domain">
    <text evidence="6">The EXKPK motif is conserved in inositol-pentakisphosphate 2-kinases of both family 1 and 2.</text>
</comment>
<dbReference type="Gene3D" id="3.30.200.110">
    <property type="entry name" value="Inositol-pentakisphosphate 2-kinase, N-lobe"/>
    <property type="match status" value="1"/>
</dbReference>
<dbReference type="EC" id="2.7.1.158" evidence="1 6"/>
<evidence type="ECO:0000256" key="6">
    <source>
        <dbReference type="RuleBase" id="RU364126"/>
    </source>
</evidence>
<keyword evidence="2 6" id="KW-0808">Transferase</keyword>
<accession>A0ABD0V802</accession>
<evidence type="ECO:0000313" key="7">
    <source>
        <dbReference type="EMBL" id="KAL0921120.1"/>
    </source>
</evidence>
<dbReference type="GO" id="GO:0035299">
    <property type="term" value="F:inositol-1,3,4,5,6-pentakisphosphate 2-kinase activity"/>
    <property type="evidence" value="ECO:0007669"/>
    <property type="project" value="UniProtKB-EC"/>
</dbReference>
<comment type="function">
    <text evidence="6">Phosphorylates Ins(1,3,4,5,6)P5 at position 2 to form Ins(1,2,3,4,5,6)P6 (InsP6 or phytate).</text>
</comment>
<evidence type="ECO:0000256" key="1">
    <source>
        <dbReference type="ARBA" id="ARBA00012023"/>
    </source>
</evidence>
<keyword evidence="4 6" id="KW-0418">Kinase</keyword>
<evidence type="ECO:0000313" key="8">
    <source>
        <dbReference type="Proteomes" id="UP001552299"/>
    </source>
</evidence>
<evidence type="ECO:0000256" key="5">
    <source>
        <dbReference type="ARBA" id="ARBA00022840"/>
    </source>
</evidence>
<keyword evidence="8" id="KW-1185">Reference proteome</keyword>
<dbReference type="PANTHER" id="PTHR14456:SF2">
    <property type="entry name" value="INOSITOL-PENTAKISPHOSPHATE 2-KINASE"/>
    <property type="match status" value="1"/>
</dbReference>
<keyword evidence="3 6" id="KW-0547">Nucleotide-binding</keyword>
<dbReference type="EMBL" id="JANQDX010000007">
    <property type="protein sequence ID" value="KAL0921120.1"/>
    <property type="molecule type" value="Genomic_DNA"/>
</dbReference>
<dbReference type="Pfam" id="PF06090">
    <property type="entry name" value="Ins_P5_2-kin"/>
    <property type="match status" value="1"/>
</dbReference>
<dbReference type="Proteomes" id="UP001552299">
    <property type="component" value="Unassembled WGS sequence"/>
</dbReference>
<organism evidence="7 8">
    <name type="scientific">Dendrobium thyrsiflorum</name>
    <name type="common">Pinecone-like raceme dendrobium</name>
    <name type="synonym">Orchid</name>
    <dbReference type="NCBI Taxonomy" id="117978"/>
    <lineage>
        <taxon>Eukaryota</taxon>
        <taxon>Viridiplantae</taxon>
        <taxon>Streptophyta</taxon>
        <taxon>Embryophyta</taxon>
        <taxon>Tracheophyta</taxon>
        <taxon>Spermatophyta</taxon>
        <taxon>Magnoliopsida</taxon>
        <taxon>Liliopsida</taxon>
        <taxon>Asparagales</taxon>
        <taxon>Orchidaceae</taxon>
        <taxon>Epidendroideae</taxon>
        <taxon>Malaxideae</taxon>
        <taxon>Dendrobiinae</taxon>
        <taxon>Dendrobium</taxon>
    </lineage>
</organism>
<dbReference type="InterPro" id="IPR043001">
    <property type="entry name" value="IP5_2-K_N_lobe"/>
</dbReference>
<comment type="caution">
    <text evidence="7">The sequence shown here is derived from an EMBL/GenBank/DDBJ whole genome shotgun (WGS) entry which is preliminary data.</text>
</comment>
<name>A0ABD0V802_DENTH</name>
<sequence>MNVYEMAMTLTSDDAKDWIYKGEGGANLVLGYCGSSPFLVGKVLRVHKVLRGEARSVIECKRLFSDCEQLVWGDIPQLVKSTSKEIAEQVFAVQVMGRLLDSKHIDGGVPIFVTKEFLELVEKNVHTQRPPCRLHATEVDLLSHSALLMSDHSVFSSGSLKDNVCVAVEIKPKCGFLPSSKFIAKQNAVKKSVTRFRMHQLLKFHQGEISQPSEYNPLDLFSGSREQINQAIAALFSTPYNNFRIFLNGTLIFGNLDGADSSKNTVYSANQSGEIAASIEDQIKVLIQGECGLRLASFIELVSEAIFRSGVLDRLLAVQKLDVFDIEGTIHVYYNLISEPCMVCKNLGDSESVQKYYWLHTLSFEESLKIVRDFLIAATAKDCSLMISFRPQQKSDSSHDFIHLESSKQTFDYKAYFIDLDIKPLDKMVHYYKLDQNIVSFYTQCGIQVNNDTATESL</sequence>
<protein>
    <recommendedName>
        <fullName evidence="1 6">Inositol-pentakisphosphate 2-kinase</fullName>
        <ecNumber evidence="1 6">2.7.1.158</ecNumber>
    </recommendedName>
</protein>
<keyword evidence="5 6" id="KW-0067">ATP-binding</keyword>
<evidence type="ECO:0000256" key="2">
    <source>
        <dbReference type="ARBA" id="ARBA00022679"/>
    </source>
</evidence>
<evidence type="ECO:0000256" key="3">
    <source>
        <dbReference type="ARBA" id="ARBA00022741"/>
    </source>
</evidence>
<dbReference type="GO" id="GO:0005524">
    <property type="term" value="F:ATP binding"/>
    <property type="evidence" value="ECO:0007669"/>
    <property type="project" value="UniProtKB-KW"/>
</dbReference>
<reference evidence="7 8" key="1">
    <citation type="journal article" date="2024" name="Plant Biotechnol. J.">
        <title>Dendrobium thyrsiflorum genome and its molecular insights into genes involved in important horticultural traits.</title>
        <authorList>
            <person name="Chen B."/>
            <person name="Wang J.Y."/>
            <person name="Zheng P.J."/>
            <person name="Li K.L."/>
            <person name="Liang Y.M."/>
            <person name="Chen X.F."/>
            <person name="Zhang C."/>
            <person name="Zhao X."/>
            <person name="He X."/>
            <person name="Zhang G.Q."/>
            <person name="Liu Z.J."/>
            <person name="Xu Q."/>
        </authorList>
    </citation>
    <scope>NUCLEOTIDE SEQUENCE [LARGE SCALE GENOMIC DNA]</scope>
    <source>
        <strain evidence="7">GZMU011</strain>
    </source>
</reference>
<dbReference type="AlphaFoldDB" id="A0ABD0V802"/>
<dbReference type="InterPro" id="IPR009286">
    <property type="entry name" value="Ins_P5_2-kin"/>
</dbReference>
<comment type="catalytic activity">
    <reaction evidence="6">
        <text>1D-myo-inositol 1,3,4,5,6-pentakisphosphate + ATP = 1D-myo-inositol hexakisphosphate + ADP + H(+)</text>
        <dbReference type="Rhea" id="RHEA:20313"/>
        <dbReference type="ChEBI" id="CHEBI:15378"/>
        <dbReference type="ChEBI" id="CHEBI:30616"/>
        <dbReference type="ChEBI" id="CHEBI:57733"/>
        <dbReference type="ChEBI" id="CHEBI:58130"/>
        <dbReference type="ChEBI" id="CHEBI:456216"/>
        <dbReference type="EC" id="2.7.1.158"/>
    </reaction>
</comment>
<evidence type="ECO:0000256" key="4">
    <source>
        <dbReference type="ARBA" id="ARBA00022777"/>
    </source>
</evidence>
<gene>
    <name evidence="7" type="ORF">M5K25_008157</name>
</gene>
<dbReference type="PANTHER" id="PTHR14456">
    <property type="entry name" value="INOSITOL POLYPHOSPHATE KINASE 1"/>
    <property type="match status" value="1"/>
</dbReference>
<proteinExistence type="predicted"/>